<dbReference type="InterPro" id="IPR003599">
    <property type="entry name" value="Ig_sub"/>
</dbReference>
<dbReference type="PANTHER" id="PTHR23279:SF7">
    <property type="entry name" value="DEFECTIVE PROBOSCIS EXTENSION RESPONSE 1, ISOFORM A"/>
    <property type="match status" value="1"/>
</dbReference>
<dbReference type="SMART" id="SM00409">
    <property type="entry name" value="IG"/>
    <property type="match status" value="1"/>
</dbReference>
<dbReference type="Pfam" id="PF07679">
    <property type="entry name" value="I-set"/>
    <property type="match status" value="1"/>
</dbReference>
<evidence type="ECO:0000259" key="1">
    <source>
        <dbReference type="PROSITE" id="PS50835"/>
    </source>
</evidence>
<dbReference type="EnsemblMetazoa" id="LLOJ001165-RA">
    <property type="protein sequence ID" value="LLOJ001165-PA"/>
    <property type="gene ID" value="LLOJ001165"/>
</dbReference>
<accession>A0A1B0CAV3</accession>
<sequence length="114" mass="13461">MCFAENESAANLQPYFDFNVQRNVTVIVGQTAFLHCNVERLGDKDVSWIRKRDLHILTAGRLTYTSDQRFQVIYRRHNSTQWNLMIKYPQMRDSGVYECQINTEPKDVLVVYLK</sequence>
<keyword evidence="3" id="KW-1185">Reference proteome</keyword>
<dbReference type="VEuPathDB" id="VectorBase:LLOJ001165"/>
<evidence type="ECO:0000313" key="2">
    <source>
        <dbReference type="EnsemblMetazoa" id="LLOJ001165-PA"/>
    </source>
</evidence>
<dbReference type="SUPFAM" id="SSF48726">
    <property type="entry name" value="Immunoglobulin"/>
    <property type="match status" value="1"/>
</dbReference>
<proteinExistence type="predicted"/>
<dbReference type="Proteomes" id="UP000092461">
    <property type="component" value="Unassembled WGS sequence"/>
</dbReference>
<dbReference type="Gene3D" id="2.60.40.10">
    <property type="entry name" value="Immunoglobulins"/>
    <property type="match status" value="1"/>
</dbReference>
<dbReference type="PROSITE" id="PS50835">
    <property type="entry name" value="IG_LIKE"/>
    <property type="match status" value="1"/>
</dbReference>
<protein>
    <recommendedName>
        <fullName evidence="1">Ig-like domain-containing protein</fullName>
    </recommendedName>
</protein>
<dbReference type="GO" id="GO:0050808">
    <property type="term" value="P:synapse organization"/>
    <property type="evidence" value="ECO:0007669"/>
    <property type="project" value="TreeGrafter"/>
</dbReference>
<feature type="domain" description="Ig-like" evidence="1">
    <location>
        <begin position="14"/>
        <end position="109"/>
    </location>
</feature>
<dbReference type="InterPro" id="IPR037448">
    <property type="entry name" value="Zig-8"/>
</dbReference>
<organism evidence="2 3">
    <name type="scientific">Lutzomyia longipalpis</name>
    <name type="common">Sand fly</name>
    <dbReference type="NCBI Taxonomy" id="7200"/>
    <lineage>
        <taxon>Eukaryota</taxon>
        <taxon>Metazoa</taxon>
        <taxon>Ecdysozoa</taxon>
        <taxon>Arthropoda</taxon>
        <taxon>Hexapoda</taxon>
        <taxon>Insecta</taxon>
        <taxon>Pterygota</taxon>
        <taxon>Neoptera</taxon>
        <taxon>Endopterygota</taxon>
        <taxon>Diptera</taxon>
        <taxon>Nematocera</taxon>
        <taxon>Psychodoidea</taxon>
        <taxon>Psychodidae</taxon>
        <taxon>Lutzomyia</taxon>
        <taxon>Lutzomyia</taxon>
    </lineage>
</organism>
<dbReference type="InterPro" id="IPR013098">
    <property type="entry name" value="Ig_I-set"/>
</dbReference>
<dbReference type="InterPro" id="IPR036179">
    <property type="entry name" value="Ig-like_dom_sf"/>
</dbReference>
<dbReference type="PANTHER" id="PTHR23279">
    <property type="entry name" value="DEFECTIVE PROBOSCIS EXTENSION RESPONSE DPR -RELATED"/>
    <property type="match status" value="1"/>
</dbReference>
<dbReference type="FunFam" id="2.60.40.10:FF:000129">
    <property type="entry name" value="CLUMA_CG018772, isoform A"/>
    <property type="match status" value="1"/>
</dbReference>
<name>A0A1B0CAV3_LUTLO</name>
<dbReference type="VEuPathDB" id="VectorBase:LLONM1_008410"/>
<reference evidence="2" key="1">
    <citation type="submission" date="2020-05" db="UniProtKB">
        <authorList>
            <consortium name="EnsemblMetazoa"/>
        </authorList>
    </citation>
    <scope>IDENTIFICATION</scope>
    <source>
        <strain evidence="2">Jacobina</strain>
    </source>
</reference>
<evidence type="ECO:0000313" key="3">
    <source>
        <dbReference type="Proteomes" id="UP000092461"/>
    </source>
</evidence>
<dbReference type="GO" id="GO:0032589">
    <property type="term" value="C:neuron projection membrane"/>
    <property type="evidence" value="ECO:0007669"/>
    <property type="project" value="TreeGrafter"/>
</dbReference>
<dbReference type="EMBL" id="AJWK01004300">
    <property type="status" value="NOT_ANNOTATED_CDS"/>
    <property type="molecule type" value="Genomic_DNA"/>
</dbReference>
<dbReference type="InterPro" id="IPR013783">
    <property type="entry name" value="Ig-like_fold"/>
</dbReference>
<dbReference type="InterPro" id="IPR007110">
    <property type="entry name" value="Ig-like_dom"/>
</dbReference>
<dbReference type="AlphaFoldDB" id="A0A1B0CAV3"/>